<dbReference type="SUPFAM" id="SSF55729">
    <property type="entry name" value="Acyl-CoA N-acyltransferases (Nat)"/>
    <property type="match status" value="1"/>
</dbReference>
<evidence type="ECO:0000313" key="3">
    <source>
        <dbReference type="Proteomes" id="UP000295345"/>
    </source>
</evidence>
<dbReference type="Proteomes" id="UP000295345">
    <property type="component" value="Unassembled WGS sequence"/>
</dbReference>
<comment type="caution">
    <text evidence="2">The sequence shown here is derived from an EMBL/GenBank/DDBJ whole genome shotgun (WGS) entry which is preliminary data.</text>
</comment>
<dbReference type="OrthoDB" id="8843203at2"/>
<dbReference type="RefSeq" id="WP_132820319.1">
    <property type="nucleotide sequence ID" value="NZ_SMKI01000303.1"/>
</dbReference>
<evidence type="ECO:0000313" key="2">
    <source>
        <dbReference type="EMBL" id="TDC70605.1"/>
    </source>
</evidence>
<proteinExistence type="predicted"/>
<keyword evidence="3" id="KW-1185">Reference proteome</keyword>
<dbReference type="Pfam" id="PF13508">
    <property type="entry name" value="Acetyltransf_7"/>
    <property type="match status" value="1"/>
</dbReference>
<dbReference type="AlphaFoldDB" id="A0A4V6PBN6"/>
<organism evidence="2 3">
    <name type="scientific">Streptomyces hainanensis</name>
    <dbReference type="NCBI Taxonomy" id="402648"/>
    <lineage>
        <taxon>Bacteria</taxon>
        <taxon>Bacillati</taxon>
        <taxon>Actinomycetota</taxon>
        <taxon>Actinomycetes</taxon>
        <taxon>Kitasatosporales</taxon>
        <taxon>Streptomycetaceae</taxon>
        <taxon>Streptomyces</taxon>
    </lineage>
</organism>
<accession>A0A4V6PBN6</accession>
<dbReference type="GO" id="GO:0016747">
    <property type="term" value="F:acyltransferase activity, transferring groups other than amino-acyl groups"/>
    <property type="evidence" value="ECO:0007669"/>
    <property type="project" value="InterPro"/>
</dbReference>
<name>A0A4V6PBN6_9ACTN</name>
<dbReference type="Gene3D" id="3.40.630.30">
    <property type="match status" value="1"/>
</dbReference>
<dbReference type="CDD" id="cd04301">
    <property type="entry name" value="NAT_SF"/>
    <property type="match status" value="1"/>
</dbReference>
<reference evidence="2 3" key="1">
    <citation type="submission" date="2019-03" db="EMBL/GenBank/DDBJ databases">
        <title>Draft genome sequences of novel Actinobacteria.</title>
        <authorList>
            <person name="Sahin N."/>
            <person name="Ay H."/>
            <person name="Saygin H."/>
        </authorList>
    </citation>
    <scope>NUCLEOTIDE SEQUENCE [LARGE SCALE GENOMIC DNA]</scope>
    <source>
        <strain evidence="2 3">DSM 41900</strain>
    </source>
</reference>
<feature type="non-terminal residue" evidence="2">
    <location>
        <position position="1"/>
    </location>
</feature>
<dbReference type="EMBL" id="SMKI01000303">
    <property type="protein sequence ID" value="TDC70605.1"/>
    <property type="molecule type" value="Genomic_DNA"/>
</dbReference>
<evidence type="ECO:0000259" key="1">
    <source>
        <dbReference type="PROSITE" id="PS51186"/>
    </source>
</evidence>
<dbReference type="InterPro" id="IPR000182">
    <property type="entry name" value="GNAT_dom"/>
</dbReference>
<sequence length="70" mass="8255">PGPHPTFRRRGLGRTLLLRALAEARRVDPSEIRLWTNLAGPQRAWELYESVGFHRTERFVRYRKPMPGAW</sequence>
<dbReference type="PROSITE" id="PS51186">
    <property type="entry name" value="GNAT"/>
    <property type="match status" value="1"/>
</dbReference>
<gene>
    <name evidence="2" type="ORF">E1283_24565</name>
</gene>
<dbReference type="InterPro" id="IPR016181">
    <property type="entry name" value="Acyl_CoA_acyltransferase"/>
</dbReference>
<protein>
    <submittedName>
        <fullName evidence="2">N-acetyltransferase</fullName>
    </submittedName>
</protein>
<keyword evidence="2" id="KW-0808">Transferase</keyword>
<feature type="domain" description="N-acetyltransferase" evidence="1">
    <location>
        <begin position="1"/>
        <end position="70"/>
    </location>
</feature>